<evidence type="ECO:0000256" key="2">
    <source>
        <dbReference type="ARBA" id="ARBA00005375"/>
    </source>
</evidence>
<dbReference type="SUPFAM" id="SSF53254">
    <property type="entry name" value="Phosphoglycerate mutase-like"/>
    <property type="match status" value="1"/>
</dbReference>
<keyword evidence="10" id="KW-1185">Reference proteome</keyword>
<dbReference type="EC" id="3.1.3.2" evidence="3"/>
<dbReference type="PANTHER" id="PTHR11567">
    <property type="entry name" value="ACID PHOSPHATASE-RELATED"/>
    <property type="match status" value="1"/>
</dbReference>
<evidence type="ECO:0000256" key="1">
    <source>
        <dbReference type="ARBA" id="ARBA00000032"/>
    </source>
</evidence>
<dbReference type="GO" id="GO:0003993">
    <property type="term" value="F:acid phosphatase activity"/>
    <property type="evidence" value="ECO:0007669"/>
    <property type="project" value="UniProtKB-EC"/>
</dbReference>
<dbReference type="Pfam" id="PF00328">
    <property type="entry name" value="His_Phos_2"/>
    <property type="match status" value="1"/>
</dbReference>
<evidence type="ECO:0000256" key="7">
    <source>
        <dbReference type="ARBA" id="ARBA00023180"/>
    </source>
</evidence>
<comment type="catalytic activity">
    <reaction evidence="1">
        <text>a phosphate monoester + H2O = an alcohol + phosphate</text>
        <dbReference type="Rhea" id="RHEA:15017"/>
        <dbReference type="ChEBI" id="CHEBI:15377"/>
        <dbReference type="ChEBI" id="CHEBI:30879"/>
        <dbReference type="ChEBI" id="CHEBI:43474"/>
        <dbReference type="ChEBI" id="CHEBI:67140"/>
        <dbReference type="EC" id="3.1.3.2"/>
    </reaction>
</comment>
<evidence type="ECO:0000313" key="10">
    <source>
        <dbReference type="Proteomes" id="UP001175271"/>
    </source>
</evidence>
<feature type="signal peptide" evidence="8">
    <location>
        <begin position="1"/>
        <end position="20"/>
    </location>
</feature>
<evidence type="ECO:0000256" key="3">
    <source>
        <dbReference type="ARBA" id="ARBA00012646"/>
    </source>
</evidence>
<accession>A0AA39GZT9</accession>
<feature type="chain" id="PRO_5041451548" description="acid phosphatase" evidence="8">
    <location>
        <begin position="21"/>
        <end position="463"/>
    </location>
</feature>
<dbReference type="EMBL" id="JAUCMV010000005">
    <property type="protein sequence ID" value="KAK0395773.1"/>
    <property type="molecule type" value="Genomic_DNA"/>
</dbReference>
<keyword evidence="7" id="KW-0325">Glycoprotein</keyword>
<gene>
    <name evidence="9" type="ORF">QR680_001421</name>
</gene>
<dbReference type="PROSITE" id="PS00616">
    <property type="entry name" value="HIS_ACID_PHOSPHAT_1"/>
    <property type="match status" value="1"/>
</dbReference>
<organism evidence="9 10">
    <name type="scientific">Steinernema hermaphroditum</name>
    <dbReference type="NCBI Taxonomy" id="289476"/>
    <lineage>
        <taxon>Eukaryota</taxon>
        <taxon>Metazoa</taxon>
        <taxon>Ecdysozoa</taxon>
        <taxon>Nematoda</taxon>
        <taxon>Chromadorea</taxon>
        <taxon>Rhabditida</taxon>
        <taxon>Tylenchina</taxon>
        <taxon>Panagrolaimomorpha</taxon>
        <taxon>Strongyloidoidea</taxon>
        <taxon>Steinernematidae</taxon>
        <taxon>Steinernema</taxon>
    </lineage>
</organism>
<keyword evidence="5" id="KW-0378">Hydrolase</keyword>
<evidence type="ECO:0000313" key="9">
    <source>
        <dbReference type="EMBL" id="KAK0395773.1"/>
    </source>
</evidence>
<reference evidence="9" key="1">
    <citation type="submission" date="2023-06" db="EMBL/GenBank/DDBJ databases">
        <title>Genomic analysis of the entomopathogenic nematode Steinernema hermaphroditum.</title>
        <authorList>
            <person name="Schwarz E.M."/>
            <person name="Heppert J.K."/>
            <person name="Baniya A."/>
            <person name="Schwartz H.T."/>
            <person name="Tan C.-H."/>
            <person name="Antoshechkin I."/>
            <person name="Sternberg P.W."/>
            <person name="Goodrich-Blair H."/>
            <person name="Dillman A.R."/>
        </authorList>
    </citation>
    <scope>NUCLEOTIDE SEQUENCE</scope>
    <source>
        <strain evidence="9">PS9179</strain>
        <tissue evidence="9">Whole animal</tissue>
    </source>
</reference>
<evidence type="ECO:0000256" key="4">
    <source>
        <dbReference type="ARBA" id="ARBA00022729"/>
    </source>
</evidence>
<dbReference type="InterPro" id="IPR033379">
    <property type="entry name" value="Acid_Pase_AS"/>
</dbReference>
<evidence type="ECO:0000256" key="8">
    <source>
        <dbReference type="SAM" id="SignalP"/>
    </source>
</evidence>
<comment type="similarity">
    <text evidence="2">Belongs to the histidine acid phosphatase family.</text>
</comment>
<proteinExistence type="inferred from homology"/>
<dbReference type="CDD" id="cd07061">
    <property type="entry name" value="HP_HAP_like"/>
    <property type="match status" value="1"/>
</dbReference>
<keyword evidence="6" id="KW-1015">Disulfide bond</keyword>
<evidence type="ECO:0000256" key="6">
    <source>
        <dbReference type="ARBA" id="ARBA00023157"/>
    </source>
</evidence>
<sequence length="463" mass="52658">MRSPSICVWILSCLVACAVAKDKLIFLQAVWRHGDRSPTDEFRGDRYNESSWHLGLGELTARGMEQHLYLGKHLRQHFFNKEKYDFGMNHRYENSHEIYIRATDVNRTIISAMSNMIGFYNTVNGSYNKNPNQLDYPENDAWPAGFIPIAVHNTIPYDNDFEGNPDAECTLQHQVWDEVKKSEIYTNLTEANADLLDYLNEHADFNVTLDSLWVISDDLYIQNVSGYHFPSWINESLFERIYALNDIVEDWQNGLSLNGLKIEGQDASTLIKQCRGGTLVWSLINHMKQKISCSSKPDDYSCRWINPLYYRVVSAHDTTLAALLTALGSKRNVVAEGYPHYSAATTFELIEEDNKYYVRATYFRPNLDNLNEVDPIVFTGDIHGCDKLNITDGKCPLETIATAMQSVLPPHGLDIQTYCNKGLAQFTPSTPTTTPKSSSSSRGLTTVIFFAILSYLFVNTKIF</sequence>
<dbReference type="Proteomes" id="UP001175271">
    <property type="component" value="Unassembled WGS sequence"/>
</dbReference>
<dbReference type="Gene3D" id="3.40.50.1240">
    <property type="entry name" value="Phosphoglycerate mutase-like"/>
    <property type="match status" value="1"/>
</dbReference>
<protein>
    <recommendedName>
        <fullName evidence="3">acid phosphatase</fullName>
        <ecNumber evidence="3">3.1.3.2</ecNumber>
    </recommendedName>
</protein>
<dbReference type="InterPro" id="IPR050645">
    <property type="entry name" value="Histidine_acid_phosphatase"/>
</dbReference>
<keyword evidence="4 8" id="KW-0732">Signal</keyword>
<dbReference type="AlphaFoldDB" id="A0AA39GZT9"/>
<comment type="caution">
    <text evidence="9">The sequence shown here is derived from an EMBL/GenBank/DDBJ whole genome shotgun (WGS) entry which is preliminary data.</text>
</comment>
<evidence type="ECO:0000256" key="5">
    <source>
        <dbReference type="ARBA" id="ARBA00022801"/>
    </source>
</evidence>
<dbReference type="InterPro" id="IPR000560">
    <property type="entry name" value="His_Pase_clade-2"/>
</dbReference>
<dbReference type="InterPro" id="IPR029033">
    <property type="entry name" value="His_PPase_superfam"/>
</dbReference>
<dbReference type="PANTHER" id="PTHR11567:SF211">
    <property type="entry name" value="PROSTATIC ACID PHOSPHATASE"/>
    <property type="match status" value="1"/>
</dbReference>
<name>A0AA39GZT9_9BILA</name>